<keyword evidence="14" id="KW-1185">Reference proteome</keyword>
<evidence type="ECO:0000256" key="5">
    <source>
        <dbReference type="ARBA" id="ARBA00022989"/>
    </source>
</evidence>
<evidence type="ECO:0000313" key="13">
    <source>
        <dbReference type="EMBL" id="CAJ1405031.1"/>
    </source>
</evidence>
<dbReference type="PANTHER" id="PTHR13018">
    <property type="entry name" value="PROBABLE MEMBRANE PROTEIN DUF221-RELATED"/>
    <property type="match status" value="1"/>
</dbReference>
<dbReference type="Proteomes" id="UP001178507">
    <property type="component" value="Unassembled WGS sequence"/>
</dbReference>
<organism evidence="13 14">
    <name type="scientific">Effrenium voratum</name>
    <dbReference type="NCBI Taxonomy" id="2562239"/>
    <lineage>
        <taxon>Eukaryota</taxon>
        <taxon>Sar</taxon>
        <taxon>Alveolata</taxon>
        <taxon>Dinophyceae</taxon>
        <taxon>Suessiales</taxon>
        <taxon>Symbiodiniaceae</taxon>
        <taxon>Effrenium</taxon>
    </lineage>
</organism>
<gene>
    <name evidence="13" type="ORF">EVOR1521_LOCUS27360</name>
</gene>
<dbReference type="GO" id="GO:0005886">
    <property type="term" value="C:plasma membrane"/>
    <property type="evidence" value="ECO:0007669"/>
    <property type="project" value="TreeGrafter"/>
</dbReference>
<dbReference type="Pfam" id="PF14703">
    <property type="entry name" value="PHM7_cyt"/>
    <property type="match status" value="1"/>
</dbReference>
<feature type="region of interest" description="Disordered" evidence="7">
    <location>
        <begin position="42"/>
        <end position="82"/>
    </location>
</feature>
<dbReference type="PANTHER" id="PTHR13018:SF5">
    <property type="entry name" value="RE44586P"/>
    <property type="match status" value="1"/>
</dbReference>
<evidence type="ECO:0000256" key="4">
    <source>
        <dbReference type="ARBA" id="ARBA00022692"/>
    </source>
</evidence>
<dbReference type="Pfam" id="PF02714">
    <property type="entry name" value="RSN1_7TM"/>
    <property type="match status" value="1"/>
</dbReference>
<evidence type="ECO:0000256" key="1">
    <source>
        <dbReference type="ARBA" id="ARBA00004141"/>
    </source>
</evidence>
<evidence type="ECO:0000256" key="7">
    <source>
        <dbReference type="SAM" id="MobiDB-lite"/>
    </source>
</evidence>
<feature type="transmembrane region" description="Helical" evidence="8">
    <location>
        <begin position="681"/>
        <end position="702"/>
    </location>
</feature>
<proteinExistence type="inferred from homology"/>
<dbReference type="GO" id="GO:0005227">
    <property type="term" value="F:calcium-activated cation channel activity"/>
    <property type="evidence" value="ECO:0007669"/>
    <property type="project" value="InterPro"/>
</dbReference>
<evidence type="ECO:0000256" key="3">
    <source>
        <dbReference type="ARBA" id="ARBA00022448"/>
    </source>
</evidence>
<dbReference type="InterPro" id="IPR045122">
    <property type="entry name" value="Csc1-like"/>
</dbReference>
<feature type="transmembrane region" description="Helical" evidence="8">
    <location>
        <begin position="469"/>
        <end position="494"/>
    </location>
</feature>
<feature type="signal peptide" evidence="9">
    <location>
        <begin position="1"/>
        <end position="17"/>
    </location>
</feature>
<evidence type="ECO:0000256" key="2">
    <source>
        <dbReference type="ARBA" id="ARBA00007779"/>
    </source>
</evidence>
<comment type="subcellular location">
    <subcellularLocation>
        <location evidence="1">Membrane</location>
        <topology evidence="1">Multi-pass membrane protein</topology>
    </subcellularLocation>
</comment>
<dbReference type="AlphaFoldDB" id="A0AA36JHA2"/>
<evidence type="ECO:0000313" key="14">
    <source>
        <dbReference type="Proteomes" id="UP001178507"/>
    </source>
</evidence>
<dbReference type="InterPro" id="IPR032880">
    <property type="entry name" value="CSC1/OSCA1-like_N"/>
</dbReference>
<dbReference type="InterPro" id="IPR003864">
    <property type="entry name" value="CSC1/OSCA1-like_7TM"/>
</dbReference>
<dbReference type="EMBL" id="CAUJNA010003567">
    <property type="protein sequence ID" value="CAJ1405031.1"/>
    <property type="molecule type" value="Genomic_DNA"/>
</dbReference>
<comment type="caution">
    <text evidence="13">The sequence shown here is derived from an EMBL/GenBank/DDBJ whole genome shotgun (WGS) entry which is preliminary data.</text>
</comment>
<feature type="transmembrane region" description="Helical" evidence="8">
    <location>
        <begin position="723"/>
        <end position="741"/>
    </location>
</feature>
<feature type="domain" description="CSC1/OSCA1-like cytosolic" evidence="12">
    <location>
        <begin position="290"/>
        <end position="452"/>
    </location>
</feature>
<feature type="chain" id="PRO_5041371113" evidence="9">
    <location>
        <begin position="18"/>
        <end position="811"/>
    </location>
</feature>
<keyword evidence="4 8" id="KW-0812">Transmembrane</keyword>
<comment type="similarity">
    <text evidence="2">Belongs to the CSC1 (TC 1.A.17) family.</text>
</comment>
<feature type="transmembrane region" description="Helical" evidence="8">
    <location>
        <begin position="119"/>
        <end position="140"/>
    </location>
</feature>
<dbReference type="InterPro" id="IPR027815">
    <property type="entry name" value="CSC1/OSCA1-like_cyt"/>
</dbReference>
<evidence type="ECO:0000259" key="11">
    <source>
        <dbReference type="Pfam" id="PF13967"/>
    </source>
</evidence>
<evidence type="ECO:0000259" key="10">
    <source>
        <dbReference type="Pfam" id="PF02714"/>
    </source>
</evidence>
<reference evidence="13" key="1">
    <citation type="submission" date="2023-08" db="EMBL/GenBank/DDBJ databases">
        <authorList>
            <person name="Chen Y."/>
            <person name="Shah S."/>
            <person name="Dougan E. K."/>
            <person name="Thang M."/>
            <person name="Chan C."/>
        </authorList>
    </citation>
    <scope>NUCLEOTIDE SEQUENCE</scope>
</reference>
<feature type="transmembrane region" description="Helical" evidence="8">
    <location>
        <begin position="605"/>
        <end position="625"/>
    </location>
</feature>
<keyword evidence="9" id="KW-0732">Signal</keyword>
<evidence type="ECO:0000256" key="6">
    <source>
        <dbReference type="ARBA" id="ARBA00023136"/>
    </source>
</evidence>
<protein>
    <submittedName>
        <fullName evidence="13">Uncharacterized protein</fullName>
    </submittedName>
</protein>
<feature type="transmembrane region" description="Helical" evidence="8">
    <location>
        <begin position="246"/>
        <end position="268"/>
    </location>
</feature>
<feature type="compositionally biased region" description="Polar residues" evidence="7">
    <location>
        <begin position="63"/>
        <end position="73"/>
    </location>
</feature>
<sequence length="811" mass="91395">MWCRILALLLLLRAVSCAKVSSFRGLDAQVGAPREHPLREWKTGAEQNATDVAAPRQKDATKDSSTAWRNETLSVPPKQPDIQKDSAADLEKEIFEEPRKVMGVALNGTRDVQTLNTSLFVGGLGAAGVLLAFAFLRVAVPQVYERRRSEPEEADQYHLEVSSGLRCLDFIWRVWNSTPEDEVRLAGLDGWSLLEFVRLNLRIMSILGPFLLSVLVPLHFVASTESHNTLDWLSRLDIGNLPREDWMLWFHAAVVWFVVLISTWQITLAHDGFTERRYQWLSTVPRPRSTTVMVRNIPPMYRSDSALKEYFDTVFSEESMHTVERAYVIRKTGRLPKLVQQMQSSQYEAAVTSNRLNKARLRGLPTSELEMELKRSKSAVDTLRSRVAKEQAQIEAALQGPRPDSKVASSSGFVTFTTILSQRLASREQCTRDVQAFRMYMAPDPHDVLYENLAEDDINASSWKWIGKLALVAVFLFWVPIVVAISGWTTLSSIQGTVPVIKKFVHAHPAVGNLLSGVLATAALKMFMAFLPTVLHFIITTTLHLKAGSIEQLKLQQWSTAFLLLFVVLVTSLGRGLTITFVIVMQEPAKIVSLLAASLPSASHFYFNYVILGWFVLPLDMLRMANLAKWFFFRKVCAFEEEEARQYSEQEDAAYYGLGTRMARSVLMASIFYTFSSCSPLILVFTWIYFFLAQFVYGYMLLFCESKKPDTGGVFWVQAMEQMFLILAIYVMLMVGVLRALAREGIWAGPPAAACASLLVIYMARREVNNLAFDTLPLEEVVKAFQDNKDSAQLGSTYMQPECDPALVAED</sequence>
<name>A0AA36JHA2_9DINO</name>
<feature type="domain" description="CSC1/OSCA1-like 7TM region" evidence="10">
    <location>
        <begin position="464"/>
        <end position="737"/>
    </location>
</feature>
<dbReference type="Pfam" id="PF13967">
    <property type="entry name" value="RSN1_TM"/>
    <property type="match status" value="1"/>
</dbReference>
<evidence type="ECO:0000256" key="8">
    <source>
        <dbReference type="SAM" id="Phobius"/>
    </source>
</evidence>
<feature type="domain" description="CSC1/OSCA1-like N-terminal transmembrane" evidence="11">
    <location>
        <begin position="116"/>
        <end position="265"/>
    </location>
</feature>
<evidence type="ECO:0000259" key="12">
    <source>
        <dbReference type="Pfam" id="PF14703"/>
    </source>
</evidence>
<feature type="transmembrane region" description="Helical" evidence="8">
    <location>
        <begin position="514"/>
        <end position="539"/>
    </location>
</feature>
<keyword evidence="5 8" id="KW-1133">Transmembrane helix</keyword>
<evidence type="ECO:0000256" key="9">
    <source>
        <dbReference type="SAM" id="SignalP"/>
    </source>
</evidence>
<keyword evidence="6 8" id="KW-0472">Membrane</keyword>
<feature type="transmembrane region" description="Helical" evidence="8">
    <location>
        <begin position="747"/>
        <end position="764"/>
    </location>
</feature>
<keyword evidence="3" id="KW-0813">Transport</keyword>
<accession>A0AA36JHA2</accession>
<feature type="transmembrane region" description="Helical" evidence="8">
    <location>
        <begin position="203"/>
        <end position="222"/>
    </location>
</feature>
<feature type="transmembrane region" description="Helical" evidence="8">
    <location>
        <begin position="560"/>
        <end position="585"/>
    </location>
</feature>